<dbReference type="InterPro" id="IPR029063">
    <property type="entry name" value="SAM-dependent_MTases_sf"/>
</dbReference>
<keyword evidence="2" id="KW-0808">Transferase</keyword>
<dbReference type="RefSeq" id="WP_276656981.1">
    <property type="nucleotide sequence ID" value="NZ_SSFD01000049.1"/>
</dbReference>
<dbReference type="SUPFAM" id="SSF53335">
    <property type="entry name" value="S-adenosyl-L-methionine-dependent methyltransferases"/>
    <property type="match status" value="2"/>
</dbReference>
<organism evidence="2 3">
    <name type="scientific">Thauera aminoaromatica</name>
    <dbReference type="NCBI Taxonomy" id="164330"/>
    <lineage>
        <taxon>Bacteria</taxon>
        <taxon>Pseudomonadati</taxon>
        <taxon>Pseudomonadota</taxon>
        <taxon>Betaproteobacteria</taxon>
        <taxon>Rhodocyclales</taxon>
        <taxon>Zoogloeaceae</taxon>
        <taxon>Thauera</taxon>
    </lineage>
</organism>
<accession>A0A5C7T1V0</accession>
<dbReference type="AlphaFoldDB" id="A0A5C7T1V0"/>
<dbReference type="GO" id="GO:0008168">
    <property type="term" value="F:methyltransferase activity"/>
    <property type="evidence" value="ECO:0007669"/>
    <property type="project" value="UniProtKB-KW"/>
</dbReference>
<name>A0A5C7T1V0_THASP</name>
<protein>
    <submittedName>
        <fullName evidence="2">Methyltransferase</fullName>
    </submittedName>
</protein>
<dbReference type="PANTHER" id="PTHR13369:SF0">
    <property type="entry name" value="GLUTATHIONE S-TRANSFERASE C-TERMINAL DOMAIN-CONTAINING PROTEIN"/>
    <property type="match status" value="1"/>
</dbReference>
<reference evidence="2 3" key="1">
    <citation type="submission" date="2018-09" db="EMBL/GenBank/DDBJ databases">
        <title>Metagenome Assembled Genomes from an Advanced Water Purification Facility.</title>
        <authorList>
            <person name="Stamps B.W."/>
            <person name="Spear J.R."/>
        </authorList>
    </citation>
    <scope>NUCLEOTIDE SEQUENCE [LARGE SCALE GENOMIC DNA]</scope>
    <source>
        <strain evidence="2">Bin_27_1</strain>
    </source>
</reference>
<dbReference type="EMBL" id="SSFD01000049">
    <property type="protein sequence ID" value="TXH90064.1"/>
    <property type="molecule type" value="Genomic_DNA"/>
</dbReference>
<gene>
    <name evidence="2" type="ORF">E6Q80_03700</name>
</gene>
<dbReference type="CDD" id="cd02440">
    <property type="entry name" value="AdoMet_MTases"/>
    <property type="match status" value="1"/>
</dbReference>
<dbReference type="Pfam" id="PF13679">
    <property type="entry name" value="Methyltransf_32"/>
    <property type="match status" value="1"/>
</dbReference>
<dbReference type="GO" id="GO:0032259">
    <property type="term" value="P:methylation"/>
    <property type="evidence" value="ECO:0007669"/>
    <property type="project" value="UniProtKB-KW"/>
</dbReference>
<sequence>MNHRERFLELQALLASHDALWRPPAFQAGLPPWCFERPALAAELRALDEAALEQLVQEPDEALRWLAPHLPALLRSVELCALPALPARALPEPDRRFDAGVPGRKRAQIEAFAARLPATGLPLLEWCAGKGHLGRRLALADGVPVRSLEIDPALCADAERLAERSRLPQRVVCADALDPASRPHLHGHAVLALHACGELHRSLVRSADRDDAAAYAIAPCCYHRGANGGYRALGRDASLELDAATLRLAVTETVTAPRHDRRRLARDQAWKLGFIALRQTAEGGPVPHFRPVPPAWLNGSFEDFCRRLAEREGLRLPPALDWAEWEAVGERRRDEVRRLELVRHAFRRALEVWLALDLVLGFEARGFTARIGTFCERALTPRNLLILASRRGEGPLQP</sequence>
<evidence type="ECO:0000313" key="2">
    <source>
        <dbReference type="EMBL" id="TXH90064.1"/>
    </source>
</evidence>
<dbReference type="Proteomes" id="UP000321192">
    <property type="component" value="Unassembled WGS sequence"/>
</dbReference>
<dbReference type="PANTHER" id="PTHR13369">
    <property type="match status" value="1"/>
</dbReference>
<evidence type="ECO:0000313" key="3">
    <source>
        <dbReference type="Proteomes" id="UP000321192"/>
    </source>
</evidence>
<evidence type="ECO:0000259" key="1">
    <source>
        <dbReference type="Pfam" id="PF13679"/>
    </source>
</evidence>
<comment type="caution">
    <text evidence="2">The sequence shown here is derived from an EMBL/GenBank/DDBJ whole genome shotgun (WGS) entry which is preliminary data.</text>
</comment>
<dbReference type="InterPro" id="IPR025714">
    <property type="entry name" value="Methyltranfer_dom"/>
</dbReference>
<dbReference type="Gene3D" id="3.40.50.150">
    <property type="entry name" value="Vaccinia Virus protein VP39"/>
    <property type="match status" value="1"/>
</dbReference>
<keyword evidence="2" id="KW-0489">Methyltransferase</keyword>
<proteinExistence type="predicted"/>
<feature type="domain" description="Methyltransferase" evidence="1">
    <location>
        <begin position="121"/>
        <end position="224"/>
    </location>
</feature>